<evidence type="ECO:0000256" key="4">
    <source>
        <dbReference type="ARBA" id="ARBA00022475"/>
    </source>
</evidence>
<feature type="transmembrane region" description="Helical" evidence="12">
    <location>
        <begin position="267"/>
        <end position="286"/>
    </location>
</feature>
<evidence type="ECO:0000256" key="11">
    <source>
        <dbReference type="ARBA" id="ARBA00023136"/>
    </source>
</evidence>
<sequence>MNTRLVVNYLSQIVLYFSLVFTIPLAAAIRYHEDVYAFAIPMAVCAFLGSIVYVISKPESDVAKYKEGYAIVGIGWLLIAIAGSIPYVYYSISPVDAFFEAMSGFTTTGATIIDRIEDLPKSLLLWRSLTQWLGGMGIVVLFVAIFPTLAKKSETLLQAEVPGLKVEKIKPRLKDTALRLYATYMLLTVLEIVLLYILGMSLYDAVNHTFTTLSTGGFSTHTESIAYFNSPAIEFVIFIFMILGGMNFVLIYLLLKGQTKFLRDTEFRFYMAILLLAGAIMTAINLERFELGESLRYSFFQVASIMTTTGYTTFDFDTWSDSARLLLLMLMFVGGSTGSTGGGIKVVRIYLLTVYSLGQILKSAEPRTARIVRLNDEVVDKETLHNITAFFTLYVLIFVLSTFLVSLTGLDMISSISAVSATINNVGPGLGAVGAAESYSSLSATAKLILAFNMWIGRLELFTVLSLFIPSFWRERW</sequence>
<feature type="transmembrane region" description="Helical" evidence="12">
    <location>
        <begin position="68"/>
        <end position="90"/>
    </location>
</feature>
<dbReference type="EMBL" id="CP011267">
    <property type="protein sequence ID" value="AKG91816.1"/>
    <property type="molecule type" value="Genomic_DNA"/>
</dbReference>
<evidence type="ECO:0000256" key="12">
    <source>
        <dbReference type="SAM" id="Phobius"/>
    </source>
</evidence>
<keyword evidence="7 12" id="KW-0812">Transmembrane</keyword>
<dbReference type="KEGG" id="gah:GAH_00854"/>
<evidence type="ECO:0000256" key="10">
    <source>
        <dbReference type="ARBA" id="ARBA00023065"/>
    </source>
</evidence>
<comment type="similarity">
    <text evidence="2">Belongs to the TrkH potassium transport family.</text>
</comment>
<feature type="transmembrane region" description="Helical" evidence="12">
    <location>
        <begin position="448"/>
        <end position="473"/>
    </location>
</feature>
<keyword evidence="11 12" id="KW-0472">Membrane</keyword>
<evidence type="ECO:0000256" key="9">
    <source>
        <dbReference type="ARBA" id="ARBA00022989"/>
    </source>
</evidence>
<keyword evidence="9 12" id="KW-1133">Transmembrane helix</keyword>
<keyword evidence="8" id="KW-0630">Potassium</keyword>
<dbReference type="RefSeq" id="WP_048094886.1">
    <property type="nucleotide sequence ID" value="NZ_CP011267.1"/>
</dbReference>
<dbReference type="AlphaFoldDB" id="A0A0F7DBW8"/>
<feature type="transmembrane region" description="Helical" evidence="12">
    <location>
        <begin position="178"/>
        <end position="198"/>
    </location>
</feature>
<dbReference type="GeneID" id="24803434"/>
<dbReference type="FunCoup" id="A0A0F7DBW8">
    <property type="interactions" value="1"/>
</dbReference>
<keyword evidence="3" id="KW-0813">Transport</keyword>
<dbReference type="InParanoid" id="A0A0F7DBW8"/>
<gene>
    <name evidence="13" type="ORF">GAH_00854</name>
</gene>
<accession>A0A0F7DBW8</accession>
<keyword evidence="6" id="KW-0633">Potassium transport</keyword>
<dbReference type="PANTHER" id="PTHR32024">
    <property type="entry name" value="TRK SYSTEM POTASSIUM UPTAKE PROTEIN TRKG-RELATED"/>
    <property type="match status" value="1"/>
</dbReference>
<keyword evidence="4" id="KW-1003">Cell membrane</keyword>
<feature type="transmembrane region" description="Helical" evidence="12">
    <location>
        <begin position="35"/>
        <end position="56"/>
    </location>
</feature>
<dbReference type="GO" id="GO:0015379">
    <property type="term" value="F:potassium:chloride symporter activity"/>
    <property type="evidence" value="ECO:0007669"/>
    <property type="project" value="InterPro"/>
</dbReference>
<feature type="transmembrane region" description="Helical" evidence="12">
    <location>
        <begin position="326"/>
        <end position="351"/>
    </location>
</feature>
<keyword evidence="10" id="KW-0406">Ion transport</keyword>
<organism evidence="13 14">
    <name type="scientific">Geoglobus ahangari</name>
    <dbReference type="NCBI Taxonomy" id="113653"/>
    <lineage>
        <taxon>Archaea</taxon>
        <taxon>Methanobacteriati</taxon>
        <taxon>Methanobacteriota</taxon>
        <taxon>Archaeoglobi</taxon>
        <taxon>Archaeoglobales</taxon>
        <taxon>Archaeoglobaceae</taxon>
        <taxon>Geoglobus</taxon>
    </lineage>
</organism>
<feature type="transmembrane region" description="Helical" evidence="12">
    <location>
        <begin position="235"/>
        <end position="255"/>
    </location>
</feature>
<dbReference type="PIRSF" id="PIRSF006247">
    <property type="entry name" value="TrkH"/>
    <property type="match status" value="1"/>
</dbReference>
<dbReference type="GO" id="GO:0005886">
    <property type="term" value="C:plasma membrane"/>
    <property type="evidence" value="ECO:0007669"/>
    <property type="project" value="UniProtKB-SubCell"/>
</dbReference>
<reference evidence="13 14" key="1">
    <citation type="submission" date="2015-04" db="EMBL/GenBank/DDBJ databases">
        <title>The complete genome sequence of the hyperthermophilic, obligate iron-reducing archaeon Geoglobus ahangari strain 234T.</title>
        <authorList>
            <person name="Manzella M.P."/>
            <person name="Holmes D.E."/>
            <person name="Rocheleau J.M."/>
            <person name="Chung A."/>
            <person name="Reguera G."/>
            <person name="Kashefi K."/>
        </authorList>
    </citation>
    <scope>NUCLEOTIDE SEQUENCE [LARGE SCALE GENOMIC DNA]</scope>
    <source>
        <strain evidence="13 14">234</strain>
    </source>
</reference>
<evidence type="ECO:0000256" key="3">
    <source>
        <dbReference type="ARBA" id="ARBA00022448"/>
    </source>
</evidence>
<evidence type="ECO:0000256" key="8">
    <source>
        <dbReference type="ARBA" id="ARBA00022958"/>
    </source>
</evidence>
<keyword evidence="14" id="KW-1185">Reference proteome</keyword>
<evidence type="ECO:0000256" key="6">
    <source>
        <dbReference type="ARBA" id="ARBA00022538"/>
    </source>
</evidence>
<dbReference type="Proteomes" id="UP000034723">
    <property type="component" value="Chromosome"/>
</dbReference>
<feature type="transmembrane region" description="Helical" evidence="12">
    <location>
        <begin position="129"/>
        <end position="150"/>
    </location>
</feature>
<dbReference type="PATRIC" id="fig|113653.22.peg.853"/>
<dbReference type="InterPro" id="IPR004772">
    <property type="entry name" value="TrkH"/>
</dbReference>
<evidence type="ECO:0000313" key="13">
    <source>
        <dbReference type="EMBL" id="AKG91816.1"/>
    </source>
</evidence>
<evidence type="ECO:0000256" key="2">
    <source>
        <dbReference type="ARBA" id="ARBA00009137"/>
    </source>
</evidence>
<evidence type="ECO:0000256" key="7">
    <source>
        <dbReference type="ARBA" id="ARBA00022692"/>
    </source>
</evidence>
<dbReference type="HOGENOM" id="CLU_030708_0_2_2"/>
<feature type="transmembrane region" description="Helical" evidence="12">
    <location>
        <begin position="7"/>
        <end position="29"/>
    </location>
</feature>
<proteinExistence type="inferred from homology"/>
<protein>
    <submittedName>
        <fullName evidence="13">Potassium uptake protein, TrkH family</fullName>
    </submittedName>
</protein>
<dbReference type="InterPro" id="IPR003445">
    <property type="entry name" value="Cat_transpt"/>
</dbReference>
<name>A0A0F7DBW8_9EURY</name>
<evidence type="ECO:0000256" key="5">
    <source>
        <dbReference type="ARBA" id="ARBA00022519"/>
    </source>
</evidence>
<dbReference type="OrthoDB" id="111943at2157"/>
<keyword evidence="5" id="KW-0997">Cell inner membrane</keyword>
<evidence type="ECO:0000313" key="14">
    <source>
        <dbReference type="Proteomes" id="UP000034723"/>
    </source>
</evidence>
<dbReference type="STRING" id="113653.GAH_00854"/>
<evidence type="ECO:0000256" key="1">
    <source>
        <dbReference type="ARBA" id="ARBA00004429"/>
    </source>
</evidence>
<dbReference type="Pfam" id="PF02386">
    <property type="entry name" value="TrkH"/>
    <property type="match status" value="1"/>
</dbReference>
<feature type="transmembrane region" description="Helical" evidence="12">
    <location>
        <begin position="387"/>
        <end position="407"/>
    </location>
</feature>
<dbReference type="PANTHER" id="PTHR32024:SF2">
    <property type="entry name" value="TRK SYSTEM POTASSIUM UPTAKE PROTEIN TRKG-RELATED"/>
    <property type="match status" value="1"/>
</dbReference>
<dbReference type="NCBIfam" id="TIGR00933">
    <property type="entry name" value="2a38"/>
    <property type="match status" value="1"/>
</dbReference>
<comment type="subcellular location">
    <subcellularLocation>
        <location evidence="1">Cell inner membrane</location>
        <topology evidence="1">Multi-pass membrane protein</topology>
    </subcellularLocation>
</comment>